<dbReference type="OrthoDB" id="9774747at2"/>
<comment type="caution">
    <text evidence="1">The sequence shown here is derived from an EMBL/GenBank/DDBJ whole genome shotgun (WGS) entry which is preliminary data.</text>
</comment>
<evidence type="ECO:0000313" key="1">
    <source>
        <dbReference type="EMBL" id="TCP17068.1"/>
    </source>
</evidence>
<accession>A0A4R2N850</accession>
<proteinExistence type="predicted"/>
<dbReference type="SUPFAM" id="SSF109604">
    <property type="entry name" value="HD-domain/PDEase-like"/>
    <property type="match status" value="1"/>
</dbReference>
<dbReference type="RefSeq" id="WP_119013953.1">
    <property type="nucleotide sequence ID" value="NZ_QXNC01000025.1"/>
</dbReference>
<reference evidence="1 2" key="1">
    <citation type="submission" date="2019-03" db="EMBL/GenBank/DDBJ databases">
        <title>Genomic Encyclopedia of Type Strains, Phase IV (KMG-IV): sequencing the most valuable type-strain genomes for metagenomic binning, comparative biology and taxonomic classification.</title>
        <authorList>
            <person name="Goeker M."/>
        </authorList>
    </citation>
    <scope>NUCLEOTIDE SEQUENCE [LARGE SCALE GENOMIC DNA]</scope>
    <source>
        <strain evidence="1 2">DSM 1837</strain>
    </source>
</reference>
<protein>
    <recommendedName>
        <fullName evidence="3">HD-GYP domain-containing protein (C-di-GMP phosphodiesterase class II)</fullName>
    </recommendedName>
</protein>
<gene>
    <name evidence="1" type="ORF">EV674_11423</name>
</gene>
<dbReference type="Gene3D" id="1.10.3210.10">
    <property type="entry name" value="Hypothetical protein af1432"/>
    <property type="match status" value="1"/>
</dbReference>
<organism evidence="1 2">
    <name type="scientific">Simplicispira metamorpha</name>
    <dbReference type="NCBI Taxonomy" id="80881"/>
    <lineage>
        <taxon>Bacteria</taxon>
        <taxon>Pseudomonadati</taxon>
        <taxon>Pseudomonadota</taxon>
        <taxon>Betaproteobacteria</taxon>
        <taxon>Burkholderiales</taxon>
        <taxon>Comamonadaceae</taxon>
        <taxon>Simplicispira</taxon>
    </lineage>
</organism>
<dbReference type="EMBL" id="SLXH01000014">
    <property type="protein sequence ID" value="TCP17068.1"/>
    <property type="molecule type" value="Genomic_DNA"/>
</dbReference>
<dbReference type="Proteomes" id="UP000295182">
    <property type="component" value="Unassembled WGS sequence"/>
</dbReference>
<keyword evidence="2" id="KW-1185">Reference proteome</keyword>
<dbReference type="AlphaFoldDB" id="A0A4R2N850"/>
<sequence length="403" mass="44052">MNLLTLNIDTIPLGQPLPFALRGAAGGLLAHKGFVIRNREELEVLLARGVQLCVDTEESGDSHRTYLSQLQRMLLSEKPLKDIASMQMEAAAQPARNQAAPAGPSSWPDLQQRATQLLRSPQVGEGEFADRFLELHGELAQQCLQTPDATLLALIRISGQETHMYSATHSMLVACVCMVVARATLRWTEDRVLRIGCAALSMNCAMTELQDQLAVQKDPLSPGQIAAVENHADRTVALLQSLGVRDTLWLDAVRMHHHRAPGTLASKSEAQQMARLMQRADIFAARLAPRVSRTPMPVTAAMQSCYYDEAHQVDEAGAAIVKTLGVYPPGTFVRLTSQEVGLVVRRGATATTPKVAVLLNREGMPTGEMIPRDSSQPAWKITGVVSQREVRVQIPLERLLAMV</sequence>
<evidence type="ECO:0000313" key="2">
    <source>
        <dbReference type="Proteomes" id="UP000295182"/>
    </source>
</evidence>
<evidence type="ECO:0008006" key="3">
    <source>
        <dbReference type="Google" id="ProtNLM"/>
    </source>
</evidence>
<name>A0A4R2N850_9BURK</name>